<dbReference type="InterPro" id="IPR016040">
    <property type="entry name" value="NAD(P)-bd_dom"/>
</dbReference>
<dbReference type="Proteomes" id="UP000015453">
    <property type="component" value="Unassembled WGS sequence"/>
</dbReference>
<feature type="non-terminal residue" evidence="2">
    <location>
        <position position="1"/>
    </location>
</feature>
<feature type="non-terminal residue" evidence="2">
    <location>
        <position position="105"/>
    </location>
</feature>
<proteinExistence type="predicted"/>
<evidence type="ECO:0000313" key="2">
    <source>
        <dbReference type="EMBL" id="EPS57382.1"/>
    </source>
</evidence>
<dbReference type="PANTHER" id="PTHR43725:SF50">
    <property type="entry name" value="UDP-ARABINOSE 4-EPIMERASE 3-RELATED"/>
    <property type="match status" value="1"/>
</dbReference>
<dbReference type="AlphaFoldDB" id="S8DDI7"/>
<dbReference type="InterPro" id="IPR036291">
    <property type="entry name" value="NAD(P)-bd_dom_sf"/>
</dbReference>
<comment type="caution">
    <text evidence="2">The sequence shown here is derived from an EMBL/GenBank/DDBJ whole genome shotgun (WGS) entry which is preliminary data.</text>
</comment>
<evidence type="ECO:0000259" key="1">
    <source>
        <dbReference type="Pfam" id="PF16363"/>
    </source>
</evidence>
<name>S8DDI7_9LAMI</name>
<dbReference type="EMBL" id="AUSU01010288">
    <property type="protein sequence ID" value="EPS57382.1"/>
    <property type="molecule type" value="Genomic_DNA"/>
</dbReference>
<dbReference type="OrthoDB" id="1644188at2759"/>
<organism evidence="2 3">
    <name type="scientific">Genlisea aurea</name>
    <dbReference type="NCBI Taxonomy" id="192259"/>
    <lineage>
        <taxon>Eukaryota</taxon>
        <taxon>Viridiplantae</taxon>
        <taxon>Streptophyta</taxon>
        <taxon>Embryophyta</taxon>
        <taxon>Tracheophyta</taxon>
        <taxon>Spermatophyta</taxon>
        <taxon>Magnoliopsida</taxon>
        <taxon>eudicotyledons</taxon>
        <taxon>Gunneridae</taxon>
        <taxon>Pentapetalae</taxon>
        <taxon>asterids</taxon>
        <taxon>lamiids</taxon>
        <taxon>Lamiales</taxon>
        <taxon>Lentibulariaceae</taxon>
        <taxon>Genlisea</taxon>
    </lineage>
</organism>
<keyword evidence="3" id="KW-1185">Reference proteome</keyword>
<dbReference type="Gene3D" id="3.40.50.720">
    <property type="entry name" value="NAD(P)-binding Rossmann-like Domain"/>
    <property type="match status" value="1"/>
</dbReference>
<accession>S8DDI7</accession>
<evidence type="ECO:0000313" key="3">
    <source>
        <dbReference type="Proteomes" id="UP000015453"/>
    </source>
</evidence>
<sequence length="105" mass="11152">SVEAAGGMHVLVTGGAGYIGSHAALRLLQDSYRVTIVDNLSRGNIGAVKILQSLYPEPGRLQFIYADLGDAAAVNRILSENDFDAVMHFAAVAYVGESTAEPLRF</sequence>
<dbReference type="SUPFAM" id="SSF51735">
    <property type="entry name" value="NAD(P)-binding Rossmann-fold domains"/>
    <property type="match status" value="1"/>
</dbReference>
<protein>
    <recommendedName>
        <fullName evidence="1">NAD(P)-binding domain-containing protein</fullName>
    </recommendedName>
</protein>
<reference evidence="2 3" key="1">
    <citation type="journal article" date="2013" name="BMC Genomics">
        <title>The miniature genome of a carnivorous plant Genlisea aurea contains a low number of genes and short non-coding sequences.</title>
        <authorList>
            <person name="Leushkin E.V."/>
            <person name="Sutormin R.A."/>
            <person name="Nabieva E.R."/>
            <person name="Penin A.A."/>
            <person name="Kondrashov A.S."/>
            <person name="Logacheva M.D."/>
        </authorList>
    </citation>
    <scope>NUCLEOTIDE SEQUENCE [LARGE SCALE GENOMIC DNA]</scope>
</reference>
<feature type="domain" description="NAD(P)-binding" evidence="1">
    <location>
        <begin position="11"/>
        <end position="105"/>
    </location>
</feature>
<dbReference type="PANTHER" id="PTHR43725">
    <property type="entry name" value="UDP-GLUCOSE 4-EPIMERASE"/>
    <property type="match status" value="1"/>
</dbReference>
<gene>
    <name evidence="2" type="ORF">M569_17436</name>
</gene>
<dbReference type="Pfam" id="PF16363">
    <property type="entry name" value="GDP_Man_Dehyd"/>
    <property type="match status" value="1"/>
</dbReference>